<reference evidence="2 3" key="1">
    <citation type="submission" date="2017-07" db="EMBL/GenBank/DDBJ databases">
        <title>Phylogenetic study on the rhizospheric bacterium Ochrobactrum sp. A44.</title>
        <authorList>
            <person name="Krzyzanowska D.M."/>
            <person name="Ossowicki A."/>
            <person name="Rajewska M."/>
            <person name="Maciag T."/>
            <person name="Kaczynski Z."/>
            <person name="Czerwicka M."/>
            <person name="Jafra S."/>
        </authorList>
    </citation>
    <scope>NUCLEOTIDE SEQUENCE [LARGE SCALE GENOMIC DNA]</scope>
    <source>
        <strain evidence="2 3">PR17</strain>
    </source>
</reference>
<organism evidence="2 3">
    <name type="scientific">Brucella rhizosphaerae</name>
    <dbReference type="NCBI Taxonomy" id="571254"/>
    <lineage>
        <taxon>Bacteria</taxon>
        <taxon>Pseudomonadati</taxon>
        <taxon>Pseudomonadota</taxon>
        <taxon>Alphaproteobacteria</taxon>
        <taxon>Hyphomicrobiales</taxon>
        <taxon>Brucellaceae</taxon>
        <taxon>Brucella/Ochrobactrum group</taxon>
        <taxon>Brucella</taxon>
    </lineage>
</organism>
<dbReference type="RefSeq" id="WP_094574638.1">
    <property type="nucleotide sequence ID" value="NZ_JBHEEL010000012.1"/>
</dbReference>
<keyword evidence="3" id="KW-1185">Reference proteome</keyword>
<proteinExistence type="predicted"/>
<dbReference type="AlphaFoldDB" id="A0A256FRC0"/>
<comment type="caution">
    <text evidence="2">The sequence shown here is derived from an EMBL/GenBank/DDBJ whole genome shotgun (WGS) entry which is preliminary data.</text>
</comment>
<keyword evidence="1" id="KW-0732">Signal</keyword>
<dbReference type="OrthoDB" id="8162253at2"/>
<accession>A0A256FRC0</accession>
<protein>
    <submittedName>
        <fullName evidence="2">Uncharacterized protein</fullName>
    </submittedName>
</protein>
<evidence type="ECO:0000256" key="1">
    <source>
        <dbReference type="SAM" id="SignalP"/>
    </source>
</evidence>
<sequence length="184" mass="20527">MKQFLFALAGLGTIAVMPSAAIAQDTGGTPSWGCQVLLCAASSNPSWHGVPYCVPPMTKLIKAMAKPGFSWPICHEAKSGKPGYQPYEDCPSGFKEASNMSDRGAKLSNRCEKTINTCTNKIREQNKELQQYKDVQYRDIGNSDRGNSCRKVVSIARPMRKDPYFFDIPDYQGLKGRYWFNLKL</sequence>
<feature type="chain" id="PRO_5012874936" evidence="1">
    <location>
        <begin position="24"/>
        <end position="184"/>
    </location>
</feature>
<feature type="signal peptide" evidence="1">
    <location>
        <begin position="1"/>
        <end position="23"/>
    </location>
</feature>
<gene>
    <name evidence="2" type="ORF">CEV32_3925</name>
</gene>
<name>A0A256FRC0_9HYPH</name>
<dbReference type="EMBL" id="NNRK01000020">
    <property type="protein sequence ID" value="OYR17256.1"/>
    <property type="molecule type" value="Genomic_DNA"/>
</dbReference>
<evidence type="ECO:0000313" key="3">
    <source>
        <dbReference type="Proteomes" id="UP000216345"/>
    </source>
</evidence>
<dbReference type="Proteomes" id="UP000216345">
    <property type="component" value="Unassembled WGS sequence"/>
</dbReference>
<evidence type="ECO:0000313" key="2">
    <source>
        <dbReference type="EMBL" id="OYR17256.1"/>
    </source>
</evidence>